<dbReference type="EMBL" id="FOMZ01000011">
    <property type="protein sequence ID" value="SFE32127.1"/>
    <property type="molecule type" value="Genomic_DNA"/>
</dbReference>
<dbReference type="InterPro" id="IPR029016">
    <property type="entry name" value="GAF-like_dom_sf"/>
</dbReference>
<dbReference type="Pfam" id="PF01614">
    <property type="entry name" value="IclR_C"/>
    <property type="match status" value="1"/>
</dbReference>
<dbReference type="GO" id="GO:0003700">
    <property type="term" value="F:DNA-binding transcription factor activity"/>
    <property type="evidence" value="ECO:0007669"/>
    <property type="project" value="TreeGrafter"/>
</dbReference>
<evidence type="ECO:0000256" key="1">
    <source>
        <dbReference type="SAM" id="MobiDB-lite"/>
    </source>
</evidence>
<dbReference type="InterPro" id="IPR014757">
    <property type="entry name" value="Tscrpt_reg_IclR_C"/>
</dbReference>
<reference evidence="4" key="1">
    <citation type="submission" date="2016-10" db="EMBL/GenBank/DDBJ databases">
        <authorList>
            <person name="Varghese N."/>
            <person name="Submissions S."/>
        </authorList>
    </citation>
    <scope>NUCLEOTIDE SEQUENCE [LARGE SCALE GENOMIC DNA]</scope>
    <source>
        <strain evidence="4">DSM 45004</strain>
    </source>
</reference>
<sequence>MTSEPPSSLDKARRRRRDCHRGRFSRRARTPPTRLQEEIRTGPLHAYTPMTVVDPGELRAMSAEVRRSGIALCRGFIDTRATGVAVPLRDPNNTVVAALSVIVPNDDQARMHVPALQAAARGISRTMAGHDHEAHRGIAR</sequence>
<evidence type="ECO:0000313" key="3">
    <source>
        <dbReference type="EMBL" id="SFE32127.1"/>
    </source>
</evidence>
<protein>
    <submittedName>
        <fullName evidence="3">Transcriptional regulator</fullName>
    </submittedName>
</protein>
<dbReference type="Proteomes" id="UP000198716">
    <property type="component" value="Unassembled WGS sequence"/>
</dbReference>
<feature type="compositionally biased region" description="Basic residues" evidence="1">
    <location>
        <begin position="12"/>
        <end position="29"/>
    </location>
</feature>
<organism evidence="3 4">
    <name type="scientific">Actinopolyspora alba</name>
    <dbReference type="NCBI Taxonomy" id="673379"/>
    <lineage>
        <taxon>Bacteria</taxon>
        <taxon>Bacillati</taxon>
        <taxon>Actinomycetota</taxon>
        <taxon>Actinomycetes</taxon>
        <taxon>Actinopolysporales</taxon>
        <taxon>Actinopolysporaceae</taxon>
        <taxon>Actinopolyspora</taxon>
        <taxon>Actinopolyspora alba group</taxon>
    </lineage>
</organism>
<name>A0A1I1ZKA6_9ACTN</name>
<proteinExistence type="predicted"/>
<dbReference type="GO" id="GO:0003677">
    <property type="term" value="F:DNA binding"/>
    <property type="evidence" value="ECO:0007669"/>
    <property type="project" value="TreeGrafter"/>
</dbReference>
<dbReference type="PANTHER" id="PTHR30136:SF24">
    <property type="entry name" value="HTH-TYPE TRANSCRIPTIONAL REPRESSOR ALLR"/>
    <property type="match status" value="1"/>
</dbReference>
<evidence type="ECO:0000259" key="2">
    <source>
        <dbReference type="PROSITE" id="PS51078"/>
    </source>
</evidence>
<gene>
    <name evidence="3" type="ORF">SAMN04487819_11110</name>
</gene>
<dbReference type="RefSeq" id="WP_092928281.1">
    <property type="nucleotide sequence ID" value="NZ_FOMZ01000011.1"/>
</dbReference>
<feature type="domain" description="IclR-ED" evidence="2">
    <location>
        <begin position="1"/>
        <end position="129"/>
    </location>
</feature>
<evidence type="ECO:0000313" key="4">
    <source>
        <dbReference type="Proteomes" id="UP000198716"/>
    </source>
</evidence>
<dbReference type="SUPFAM" id="SSF55781">
    <property type="entry name" value="GAF domain-like"/>
    <property type="match status" value="1"/>
</dbReference>
<dbReference type="InterPro" id="IPR050707">
    <property type="entry name" value="HTH_MetabolicPath_Reg"/>
</dbReference>
<accession>A0A1I1ZKA6</accession>
<dbReference type="PROSITE" id="PS51078">
    <property type="entry name" value="ICLR_ED"/>
    <property type="match status" value="1"/>
</dbReference>
<dbReference type="GO" id="GO:0045892">
    <property type="term" value="P:negative regulation of DNA-templated transcription"/>
    <property type="evidence" value="ECO:0007669"/>
    <property type="project" value="TreeGrafter"/>
</dbReference>
<dbReference type="Gene3D" id="3.30.450.40">
    <property type="match status" value="1"/>
</dbReference>
<dbReference type="AlphaFoldDB" id="A0A1I1ZKA6"/>
<feature type="region of interest" description="Disordered" evidence="1">
    <location>
        <begin position="1"/>
        <end position="43"/>
    </location>
</feature>
<dbReference type="PANTHER" id="PTHR30136">
    <property type="entry name" value="HELIX-TURN-HELIX TRANSCRIPTIONAL REGULATOR, ICLR FAMILY"/>
    <property type="match status" value="1"/>
</dbReference>
<keyword evidence="4" id="KW-1185">Reference proteome</keyword>